<protein>
    <recommendedName>
        <fullName evidence="8">Synaptosomal-associated protein 29</fullName>
    </recommendedName>
    <alternativeName>
        <fullName evidence="9">Soluble 29 kDa NSF attachment protein</fullName>
    </alternativeName>
    <alternativeName>
        <fullName evidence="10">Vesicle-membrane fusion protein SNAP-29</fullName>
    </alternativeName>
</protein>
<evidence type="ECO:0000256" key="12">
    <source>
        <dbReference type="SAM" id="MobiDB-lite"/>
    </source>
</evidence>
<dbReference type="GO" id="GO:0031629">
    <property type="term" value="P:synaptic vesicle fusion to presynaptic active zone membrane"/>
    <property type="evidence" value="ECO:0007669"/>
    <property type="project" value="TreeGrafter"/>
</dbReference>
<dbReference type="PANTHER" id="PTHR19305">
    <property type="entry name" value="SYNAPTOSOMAL ASSOCIATED PROTEIN"/>
    <property type="match status" value="1"/>
</dbReference>
<dbReference type="SUPFAM" id="SSF58038">
    <property type="entry name" value="SNARE fusion complex"/>
    <property type="match status" value="2"/>
</dbReference>
<dbReference type="GO" id="GO:0019905">
    <property type="term" value="F:syntaxin binding"/>
    <property type="evidence" value="ECO:0007669"/>
    <property type="project" value="TreeGrafter"/>
</dbReference>
<evidence type="ECO:0000256" key="11">
    <source>
        <dbReference type="ARBA" id="ARBA00046522"/>
    </source>
</evidence>
<dbReference type="Pfam" id="PF12352">
    <property type="entry name" value="V-SNARE_C"/>
    <property type="match status" value="1"/>
</dbReference>
<evidence type="ECO:0000256" key="4">
    <source>
        <dbReference type="ARBA" id="ARBA00023054"/>
    </source>
</evidence>
<dbReference type="Gene3D" id="1.20.5.110">
    <property type="match status" value="2"/>
</dbReference>
<feature type="region of interest" description="Disordered" evidence="12">
    <location>
        <begin position="113"/>
        <end position="189"/>
    </location>
</feature>
<evidence type="ECO:0000256" key="10">
    <source>
        <dbReference type="ARBA" id="ARBA00043032"/>
    </source>
</evidence>
<name>A0A6F9DTT4_9ASCI</name>
<dbReference type="SMART" id="SM00397">
    <property type="entry name" value="t_SNARE"/>
    <property type="match status" value="2"/>
</dbReference>
<evidence type="ECO:0000256" key="8">
    <source>
        <dbReference type="ARBA" id="ARBA00041113"/>
    </source>
</evidence>
<dbReference type="GO" id="GO:0060170">
    <property type="term" value="C:ciliary membrane"/>
    <property type="evidence" value="ECO:0007669"/>
    <property type="project" value="UniProtKB-SubCell"/>
</dbReference>
<dbReference type="GO" id="GO:0016082">
    <property type="term" value="P:synaptic vesicle priming"/>
    <property type="evidence" value="ECO:0007669"/>
    <property type="project" value="TreeGrafter"/>
</dbReference>
<evidence type="ECO:0000256" key="2">
    <source>
        <dbReference type="ARBA" id="ARBA00022448"/>
    </source>
</evidence>
<comment type="subunit">
    <text evidence="11">Forms a SNARE complex, composed of VAMP8, SNAP29 and STX17, involved in fusion of autophagosome with lysosome. Interacts with multiple syntaxins including STX6. Interacts with EIPR1. Interacts with STX17; this interaction is increased in the absence of TMEM39A.</text>
</comment>
<proteinExistence type="evidence at transcript level"/>
<reference evidence="14" key="1">
    <citation type="submission" date="2020-04" db="EMBL/GenBank/DDBJ databases">
        <authorList>
            <person name="Neveu A P."/>
        </authorList>
    </citation>
    <scope>NUCLEOTIDE SEQUENCE</scope>
    <source>
        <tissue evidence="14">Whole embryo</tissue>
    </source>
</reference>
<feature type="domain" description="T-SNARE coiled-coil homology" evidence="13">
    <location>
        <begin position="185"/>
        <end position="247"/>
    </location>
</feature>
<feature type="compositionally biased region" description="Basic and acidic residues" evidence="12">
    <location>
        <begin position="116"/>
        <end position="134"/>
    </location>
</feature>
<evidence type="ECO:0000256" key="6">
    <source>
        <dbReference type="ARBA" id="ARBA00037808"/>
    </source>
</evidence>
<evidence type="ECO:0000259" key="13">
    <source>
        <dbReference type="PROSITE" id="PS50192"/>
    </source>
</evidence>
<comment type="function">
    <text evidence="5">SNAREs, soluble N-ethylmaleimide-sensitive factor-attachment protein receptors, are essential proteins for fusion of cellular membranes. SNAREs localized on opposing membranes assemble to form a trans-SNARE complex, an extended, parallel four alpha-helical bundle that drives membrane fusion. SNAP29 is a SNARE involved in autophagy through the direct control of autophagosome membrane fusion with the lysososome membrane. Also plays a role in ciliogenesis by regulating membrane fusions.</text>
</comment>
<dbReference type="EMBL" id="LR790561">
    <property type="protein sequence ID" value="CAB3266423.1"/>
    <property type="molecule type" value="mRNA"/>
</dbReference>
<keyword evidence="3" id="KW-0653">Protein transport</keyword>
<dbReference type="GO" id="GO:0098793">
    <property type="term" value="C:presynapse"/>
    <property type="evidence" value="ECO:0007669"/>
    <property type="project" value="GOC"/>
</dbReference>
<dbReference type="GO" id="GO:0005484">
    <property type="term" value="F:SNAP receptor activity"/>
    <property type="evidence" value="ECO:0007669"/>
    <property type="project" value="TreeGrafter"/>
</dbReference>
<dbReference type="GO" id="GO:0031201">
    <property type="term" value="C:SNARE complex"/>
    <property type="evidence" value="ECO:0007669"/>
    <property type="project" value="TreeGrafter"/>
</dbReference>
<feature type="compositionally biased region" description="Polar residues" evidence="12">
    <location>
        <begin position="136"/>
        <end position="189"/>
    </location>
</feature>
<organism evidence="14">
    <name type="scientific">Phallusia mammillata</name>
    <dbReference type="NCBI Taxonomy" id="59560"/>
    <lineage>
        <taxon>Eukaryota</taxon>
        <taxon>Metazoa</taxon>
        <taxon>Chordata</taxon>
        <taxon>Tunicata</taxon>
        <taxon>Ascidiacea</taxon>
        <taxon>Phlebobranchia</taxon>
        <taxon>Ascidiidae</taxon>
        <taxon>Phallusia</taxon>
    </lineage>
</organism>
<feature type="domain" description="T-SNARE coiled-coil homology" evidence="13">
    <location>
        <begin position="43"/>
        <end position="105"/>
    </location>
</feature>
<evidence type="ECO:0000256" key="7">
    <source>
        <dbReference type="ARBA" id="ARBA00037854"/>
    </source>
</evidence>
<dbReference type="CDD" id="cd15856">
    <property type="entry name" value="SNARE_SNAP29C"/>
    <property type="match status" value="1"/>
</dbReference>
<dbReference type="FunFam" id="1.20.5.110:FF:000041">
    <property type="entry name" value="Synaptosomal-associated protein 29"/>
    <property type="match status" value="1"/>
</dbReference>
<dbReference type="PANTHER" id="PTHR19305:SF9">
    <property type="entry name" value="SYNAPTOSOMAL-ASSOCIATED PROTEIN 29"/>
    <property type="match status" value="1"/>
</dbReference>
<dbReference type="PROSITE" id="PS50192">
    <property type="entry name" value="T_SNARE"/>
    <property type="match status" value="2"/>
</dbReference>
<keyword evidence="2" id="KW-0813">Transport</keyword>
<accession>A0A6F9DTT4</accession>
<dbReference type="InterPro" id="IPR000727">
    <property type="entry name" value="T_SNARE_dom"/>
</dbReference>
<keyword evidence="4" id="KW-0175">Coiled coil</keyword>
<evidence type="ECO:0000256" key="9">
    <source>
        <dbReference type="ARBA" id="ARBA00042308"/>
    </source>
</evidence>
<evidence type="ECO:0000256" key="3">
    <source>
        <dbReference type="ARBA" id="ARBA00022927"/>
    </source>
</evidence>
<comment type="subcellular location">
    <subcellularLocation>
        <location evidence="6">Cell projection</location>
        <location evidence="6">Cilium membrane</location>
        <topology evidence="6">Peripheral membrane protein</topology>
    </subcellularLocation>
    <subcellularLocation>
        <location evidence="7">Cytoplasmic vesicle</location>
        <location evidence="7">Autophagosome membrane</location>
        <topology evidence="7">Peripheral membrane protein</topology>
    </subcellularLocation>
</comment>
<dbReference type="AlphaFoldDB" id="A0A6F9DTT4"/>
<evidence type="ECO:0000256" key="1">
    <source>
        <dbReference type="ARBA" id="ARBA00009480"/>
    </source>
</evidence>
<evidence type="ECO:0000256" key="5">
    <source>
        <dbReference type="ARBA" id="ARBA00037064"/>
    </source>
</evidence>
<dbReference type="GO" id="GO:0015031">
    <property type="term" value="P:protein transport"/>
    <property type="evidence" value="ECO:0007669"/>
    <property type="project" value="UniProtKB-KW"/>
</dbReference>
<dbReference type="GO" id="GO:0000421">
    <property type="term" value="C:autophagosome membrane"/>
    <property type="evidence" value="ECO:0007669"/>
    <property type="project" value="UniProtKB-SubCell"/>
</dbReference>
<dbReference type="CDD" id="cd15887">
    <property type="entry name" value="SNARE_SNAP29N"/>
    <property type="match status" value="1"/>
</dbReference>
<gene>
    <name evidence="14" type="primary">Snap29</name>
</gene>
<evidence type="ECO:0000313" key="14">
    <source>
        <dbReference type="EMBL" id="CAB3266423.1"/>
    </source>
</evidence>
<comment type="similarity">
    <text evidence="1">Belongs to the SNAP-25 family.</text>
</comment>
<feature type="region of interest" description="Disordered" evidence="12">
    <location>
        <begin position="1"/>
        <end position="31"/>
    </location>
</feature>
<sequence>MSYGNRWLDDDEVQPTTKGSRWDDNDDFEDFDPNKDYLTQKVEQKQGNILESTKRSLQVLEETESIGIATGQELVRQGEVLRRTENKLDKMDQDLKESDRHLRSIKSMWGAFVNKFSKEPTPDTTPKPEERPRNGEPSSSLHNAITKSDSAYDTQRDYSTNPVLQRQEQNRQQFYNQSESSKPENSAMSQVEENLDYMSQGLSRLKGLAIGMQDEMATQDPVIERLHEKTMKVDNKIHRTNKEMMKLNNS</sequence>